<accession>A0ABP0PXD1</accession>
<dbReference type="SUPFAM" id="SSF47473">
    <property type="entry name" value="EF-hand"/>
    <property type="match status" value="1"/>
</dbReference>
<reference evidence="1 2" key="1">
    <citation type="submission" date="2024-02" db="EMBL/GenBank/DDBJ databases">
        <authorList>
            <person name="Chen Y."/>
            <person name="Shah S."/>
            <person name="Dougan E. K."/>
            <person name="Thang M."/>
            <person name="Chan C."/>
        </authorList>
    </citation>
    <scope>NUCLEOTIDE SEQUENCE [LARGE SCALE GENOMIC DNA]</scope>
</reference>
<dbReference type="InterPro" id="IPR011992">
    <property type="entry name" value="EF-hand-dom_pair"/>
</dbReference>
<name>A0ABP0PXD1_9DINO</name>
<evidence type="ECO:0000313" key="1">
    <source>
        <dbReference type="EMBL" id="CAK9080268.1"/>
    </source>
</evidence>
<gene>
    <name evidence="1" type="ORF">CCMP2556_LOCUS39434</name>
</gene>
<keyword evidence="2" id="KW-1185">Reference proteome</keyword>
<organism evidence="1 2">
    <name type="scientific">Durusdinium trenchii</name>
    <dbReference type="NCBI Taxonomy" id="1381693"/>
    <lineage>
        <taxon>Eukaryota</taxon>
        <taxon>Sar</taxon>
        <taxon>Alveolata</taxon>
        <taxon>Dinophyceae</taxon>
        <taxon>Suessiales</taxon>
        <taxon>Symbiodiniaceae</taxon>
        <taxon>Durusdinium</taxon>
    </lineage>
</organism>
<dbReference type="Proteomes" id="UP001642484">
    <property type="component" value="Unassembled WGS sequence"/>
</dbReference>
<comment type="caution">
    <text evidence="1">The sequence shown here is derived from an EMBL/GenBank/DDBJ whole genome shotgun (WGS) entry which is preliminary data.</text>
</comment>
<dbReference type="EMBL" id="CAXAMN010023718">
    <property type="protein sequence ID" value="CAK9080268.1"/>
    <property type="molecule type" value="Genomic_DNA"/>
</dbReference>
<protein>
    <submittedName>
        <fullName evidence="1">Uncharacterized protein</fullName>
    </submittedName>
</protein>
<proteinExistence type="predicted"/>
<sequence length="190" mass="21274">MAGVRGGVEGTSILDKALEHPKEQMPGIDFLVGLSIRAMVMVVNCLTHVRKAEIIQLIEQVKQSCLKHELVLLPVLIPELQVETEARWALQRSLWDKPWLRGVAQSLLSAFQGEVDLEAASAKGEQRKLQKLLKRHTLQLSLEEMKEILKALDKGISDEMVDLVFGALSTSKGTVDIDTLLQWLFQDQLL</sequence>
<evidence type="ECO:0000313" key="2">
    <source>
        <dbReference type="Proteomes" id="UP001642484"/>
    </source>
</evidence>